<organism evidence="1 2">
    <name type="scientific">Mauremys mutica</name>
    <name type="common">yellowpond turtle</name>
    <dbReference type="NCBI Taxonomy" id="74926"/>
    <lineage>
        <taxon>Eukaryota</taxon>
        <taxon>Metazoa</taxon>
        <taxon>Chordata</taxon>
        <taxon>Craniata</taxon>
        <taxon>Vertebrata</taxon>
        <taxon>Euteleostomi</taxon>
        <taxon>Archelosauria</taxon>
        <taxon>Testudinata</taxon>
        <taxon>Testudines</taxon>
        <taxon>Cryptodira</taxon>
        <taxon>Durocryptodira</taxon>
        <taxon>Testudinoidea</taxon>
        <taxon>Geoemydidae</taxon>
        <taxon>Geoemydinae</taxon>
        <taxon>Mauremys</taxon>
    </lineage>
</organism>
<proteinExistence type="predicted"/>
<keyword evidence="2" id="KW-1185">Reference proteome</keyword>
<sequence length="130" mass="14035">MGFGSQTPHNVPVLGSCLFFSSPAGFLGARLGALPSPTPSHLTRLAGFWLKPLQLWNKEPLCDSSFPDRWPCSPKGQWRGEQEQLAGGLLMPHILNSLSPSDISLVLRHLQRKARVSQGSSSPVVHASGL</sequence>
<gene>
    <name evidence="1" type="ORF">KIL84_008829</name>
</gene>
<protein>
    <submittedName>
        <fullName evidence="1">Uncharacterized protein</fullName>
    </submittedName>
</protein>
<dbReference type="EMBL" id="JAHDVG010000479">
    <property type="protein sequence ID" value="KAH1174838.1"/>
    <property type="molecule type" value="Genomic_DNA"/>
</dbReference>
<comment type="caution">
    <text evidence="1">The sequence shown here is derived from an EMBL/GenBank/DDBJ whole genome shotgun (WGS) entry which is preliminary data.</text>
</comment>
<dbReference type="AlphaFoldDB" id="A0A9D4AY44"/>
<evidence type="ECO:0000313" key="1">
    <source>
        <dbReference type="EMBL" id="KAH1174838.1"/>
    </source>
</evidence>
<evidence type="ECO:0000313" key="2">
    <source>
        <dbReference type="Proteomes" id="UP000827986"/>
    </source>
</evidence>
<accession>A0A9D4AY44</accession>
<reference evidence="1" key="1">
    <citation type="submission" date="2021-09" db="EMBL/GenBank/DDBJ databases">
        <title>The genome of Mauremys mutica provides insights into the evolution of semi-aquatic lifestyle.</title>
        <authorList>
            <person name="Gong S."/>
            <person name="Gao Y."/>
        </authorList>
    </citation>
    <scope>NUCLEOTIDE SEQUENCE</scope>
    <source>
        <strain evidence="1">MM-2020</strain>
        <tissue evidence="1">Muscle</tissue>
    </source>
</reference>
<dbReference type="Proteomes" id="UP000827986">
    <property type="component" value="Unassembled WGS sequence"/>
</dbReference>
<name>A0A9D4AY44_9SAUR</name>